<dbReference type="AlphaFoldDB" id="A0A2H0QVS0"/>
<dbReference type="PANTHER" id="PTHR11831:SF4">
    <property type="entry name" value="SMALL RIBOSOMAL SUBUNIT PROTEIN US4M"/>
    <property type="match status" value="1"/>
</dbReference>
<comment type="function">
    <text evidence="7">With S5 and S12 plays an important role in translational accuracy.</text>
</comment>
<dbReference type="NCBIfam" id="TIGR01017">
    <property type="entry name" value="rpsD_bact"/>
    <property type="match status" value="1"/>
</dbReference>
<dbReference type="Proteomes" id="UP000231333">
    <property type="component" value="Unassembled WGS sequence"/>
</dbReference>
<dbReference type="GO" id="GO:0003735">
    <property type="term" value="F:structural constituent of ribosome"/>
    <property type="evidence" value="ECO:0007669"/>
    <property type="project" value="InterPro"/>
</dbReference>
<evidence type="ECO:0000256" key="1">
    <source>
        <dbReference type="ARBA" id="ARBA00007465"/>
    </source>
</evidence>
<dbReference type="HAMAP" id="MF_01306_B">
    <property type="entry name" value="Ribosomal_uS4_B"/>
    <property type="match status" value="1"/>
</dbReference>
<dbReference type="GO" id="GO:0042274">
    <property type="term" value="P:ribosomal small subunit biogenesis"/>
    <property type="evidence" value="ECO:0007669"/>
    <property type="project" value="TreeGrafter"/>
</dbReference>
<accession>A0A2H0QVS0</accession>
<dbReference type="Gene3D" id="3.10.290.10">
    <property type="entry name" value="RNA-binding S4 domain"/>
    <property type="match status" value="1"/>
</dbReference>
<keyword evidence="2 7" id="KW-0699">rRNA-binding</keyword>
<dbReference type="GO" id="GO:0006412">
    <property type="term" value="P:translation"/>
    <property type="evidence" value="ECO:0007669"/>
    <property type="project" value="UniProtKB-UniRule"/>
</dbReference>
<feature type="domain" description="RNA-binding S4" evidence="9">
    <location>
        <begin position="92"/>
        <end position="157"/>
    </location>
</feature>
<dbReference type="GO" id="GO:0019843">
    <property type="term" value="F:rRNA binding"/>
    <property type="evidence" value="ECO:0007669"/>
    <property type="project" value="UniProtKB-UniRule"/>
</dbReference>
<dbReference type="PROSITE" id="PS50889">
    <property type="entry name" value="S4"/>
    <property type="match status" value="1"/>
</dbReference>
<evidence type="ECO:0000313" key="12">
    <source>
        <dbReference type="Proteomes" id="UP000231333"/>
    </source>
</evidence>
<dbReference type="FunFam" id="3.10.290.10:FF:000001">
    <property type="entry name" value="30S ribosomal protein S4"/>
    <property type="match status" value="1"/>
</dbReference>
<reference evidence="11 12" key="1">
    <citation type="submission" date="2017-09" db="EMBL/GenBank/DDBJ databases">
        <title>Depth-based differentiation of microbial function through sediment-hosted aquifers and enrichment of novel symbionts in the deep terrestrial subsurface.</title>
        <authorList>
            <person name="Probst A.J."/>
            <person name="Ladd B."/>
            <person name="Jarett J.K."/>
            <person name="Geller-Mcgrath D.E."/>
            <person name="Sieber C.M."/>
            <person name="Emerson J.B."/>
            <person name="Anantharaman K."/>
            <person name="Thomas B.C."/>
            <person name="Malmstrom R."/>
            <person name="Stieglmeier M."/>
            <person name="Klingl A."/>
            <person name="Woyke T."/>
            <person name="Ryan C.M."/>
            <person name="Banfield J.F."/>
        </authorList>
    </citation>
    <scope>NUCLEOTIDE SEQUENCE [LARGE SCALE GENOMIC DNA]</scope>
    <source>
        <strain evidence="11">CG10_big_fil_rev_8_21_14_0_10_42_12</strain>
    </source>
</reference>
<dbReference type="InterPro" id="IPR002942">
    <property type="entry name" value="S4_RNA-bd"/>
</dbReference>
<evidence type="ECO:0000256" key="4">
    <source>
        <dbReference type="ARBA" id="ARBA00022980"/>
    </source>
</evidence>
<gene>
    <name evidence="7" type="primary">rpsD</name>
    <name evidence="11" type="ORF">COV34_02105</name>
</gene>
<feature type="domain" description="Small ribosomal subunit protein uS4 N-terminal" evidence="10">
    <location>
        <begin position="1"/>
        <end position="91"/>
    </location>
</feature>
<dbReference type="InterPro" id="IPR001912">
    <property type="entry name" value="Ribosomal_uS4_N"/>
</dbReference>
<dbReference type="InterPro" id="IPR018079">
    <property type="entry name" value="Ribosomal_uS4_CS"/>
</dbReference>
<keyword evidence="4 7" id="KW-0689">Ribosomal protein</keyword>
<keyword evidence="3 7" id="KW-0694">RNA-binding</keyword>
<keyword evidence="5 7" id="KW-0687">Ribonucleoprotein</keyword>
<comment type="function">
    <text evidence="7">One of the primary rRNA binding proteins, it binds directly to 16S rRNA where it nucleates assembly of the body of the 30S subunit.</text>
</comment>
<evidence type="ECO:0000313" key="11">
    <source>
        <dbReference type="EMBL" id="PIR38379.1"/>
    </source>
</evidence>
<evidence type="ECO:0000256" key="5">
    <source>
        <dbReference type="ARBA" id="ARBA00023274"/>
    </source>
</evidence>
<dbReference type="Pfam" id="PF00163">
    <property type="entry name" value="Ribosomal_S4"/>
    <property type="match status" value="1"/>
</dbReference>
<dbReference type="Pfam" id="PF01479">
    <property type="entry name" value="S4"/>
    <property type="match status" value="1"/>
</dbReference>
<evidence type="ECO:0000256" key="6">
    <source>
        <dbReference type="ARBA" id="ARBA00035254"/>
    </source>
</evidence>
<organism evidence="11 12">
    <name type="scientific">Candidatus Zambryskibacteria bacterium CG10_big_fil_rev_8_21_14_0_10_42_12</name>
    <dbReference type="NCBI Taxonomy" id="1975115"/>
    <lineage>
        <taxon>Bacteria</taxon>
        <taxon>Candidatus Zambryskiibacteriota</taxon>
    </lineage>
</organism>
<comment type="subunit">
    <text evidence="7">Part of the 30S ribosomal subunit. Contacts protein S5. The interaction surface between S4 and S5 is involved in control of translational fidelity.</text>
</comment>
<dbReference type="SMART" id="SM01390">
    <property type="entry name" value="Ribosomal_S4"/>
    <property type="match status" value="1"/>
</dbReference>
<dbReference type="PANTHER" id="PTHR11831">
    <property type="entry name" value="30S 40S RIBOSOMAL PROTEIN"/>
    <property type="match status" value="1"/>
</dbReference>
<dbReference type="NCBIfam" id="NF003717">
    <property type="entry name" value="PRK05327.1"/>
    <property type="match status" value="1"/>
</dbReference>
<comment type="similarity">
    <text evidence="1 7 8">Belongs to the universal ribosomal protein uS4 family.</text>
</comment>
<evidence type="ECO:0000256" key="8">
    <source>
        <dbReference type="RuleBase" id="RU003699"/>
    </source>
</evidence>
<dbReference type="EMBL" id="PCXL01000011">
    <property type="protein sequence ID" value="PIR38379.1"/>
    <property type="molecule type" value="Genomic_DNA"/>
</dbReference>
<protein>
    <recommendedName>
        <fullName evidence="6 7">Small ribosomal subunit protein uS4</fullName>
    </recommendedName>
</protein>
<dbReference type="InterPro" id="IPR022801">
    <property type="entry name" value="Ribosomal_uS4"/>
</dbReference>
<dbReference type="InterPro" id="IPR005709">
    <property type="entry name" value="Ribosomal_uS4_bac-type"/>
</dbReference>
<proteinExistence type="inferred from homology"/>
<evidence type="ECO:0000256" key="2">
    <source>
        <dbReference type="ARBA" id="ARBA00022730"/>
    </source>
</evidence>
<dbReference type="CDD" id="cd00165">
    <property type="entry name" value="S4"/>
    <property type="match status" value="1"/>
</dbReference>
<dbReference type="PROSITE" id="PS00632">
    <property type="entry name" value="RIBOSOMAL_S4"/>
    <property type="match status" value="1"/>
</dbReference>
<sequence>MRTGPKYKIARRVGAPVFEKTQTQKFALSEQRKTKTRKRGRAKSDFGLQLNEKQKARYVYGLSEKQFRNYVLEAIDQKKVPATQYLYSKLERRIDNIVYRAGLASTRRFARQMVSHGHIMVNGRRITIPSHILTKGDAFSVRAGSQTSKLFTNLAEESAGRTMPNWMTFDIAKFEGGVKEEPQLTESQDLLFNLNTIIEFYSK</sequence>
<evidence type="ECO:0000256" key="3">
    <source>
        <dbReference type="ARBA" id="ARBA00022884"/>
    </source>
</evidence>
<dbReference type="SMART" id="SM00363">
    <property type="entry name" value="S4"/>
    <property type="match status" value="1"/>
</dbReference>
<dbReference type="SUPFAM" id="SSF55174">
    <property type="entry name" value="Alpha-L RNA-binding motif"/>
    <property type="match status" value="1"/>
</dbReference>
<evidence type="ECO:0000259" key="9">
    <source>
        <dbReference type="SMART" id="SM00363"/>
    </source>
</evidence>
<name>A0A2H0QVS0_9BACT</name>
<dbReference type="InterPro" id="IPR036986">
    <property type="entry name" value="S4_RNA-bd_sf"/>
</dbReference>
<dbReference type="GO" id="GO:0015935">
    <property type="term" value="C:small ribosomal subunit"/>
    <property type="evidence" value="ECO:0007669"/>
    <property type="project" value="InterPro"/>
</dbReference>
<evidence type="ECO:0000259" key="10">
    <source>
        <dbReference type="SMART" id="SM01390"/>
    </source>
</evidence>
<evidence type="ECO:0000256" key="7">
    <source>
        <dbReference type="HAMAP-Rule" id="MF_01306"/>
    </source>
</evidence>
<dbReference type="Gene3D" id="1.10.1050.10">
    <property type="entry name" value="Ribosomal Protein S4 Delta 41, Chain A, domain 1"/>
    <property type="match status" value="1"/>
</dbReference>
<comment type="caution">
    <text evidence="11">The sequence shown here is derived from an EMBL/GenBank/DDBJ whole genome shotgun (WGS) entry which is preliminary data.</text>
</comment>